<evidence type="ECO:0000313" key="2">
    <source>
        <dbReference type="Proteomes" id="UP000827549"/>
    </source>
</evidence>
<dbReference type="RefSeq" id="XP_062630429.1">
    <property type="nucleotide sequence ID" value="XM_062774445.1"/>
</dbReference>
<dbReference type="GeneID" id="87811094"/>
<reference evidence="1" key="1">
    <citation type="submission" date="2023-10" db="EMBL/GenBank/DDBJ databases">
        <authorList>
            <person name="Noh H."/>
        </authorList>
    </citation>
    <scope>NUCLEOTIDE SEQUENCE</scope>
    <source>
        <strain evidence="1">DUCC4014</strain>
    </source>
</reference>
<sequence length="228" mass="25589">MAGQTAFKAALLPLAWGFFLHLPIPLPLLLIHTRPHTTMAEQYEQYFDEYQELGEDVTPANLPPQHLVYAIAYGAYHRIVSADGAPKHKHERVGYLELAATKVVGDVKGRDFGGRVDPDAAEKLVVKELDTMSDQFQDQYNQVQNLAPEEHRAKLTHELAAGAVSYEAAKKYEEYRAQNGEPDSHAKRDEIIAGFAGAIGDREFETKGLDWLDRDKVVQDATQQLKYL</sequence>
<gene>
    <name evidence="1" type="ORF">LOC62_06G007924</name>
</gene>
<evidence type="ECO:0000313" key="1">
    <source>
        <dbReference type="EMBL" id="WOO84403.1"/>
    </source>
</evidence>
<protein>
    <submittedName>
        <fullName evidence="1">Uncharacterized protein</fullName>
    </submittedName>
</protein>
<dbReference type="Pfam" id="PF12585">
    <property type="entry name" value="DUF3759"/>
    <property type="match status" value="1"/>
</dbReference>
<dbReference type="Proteomes" id="UP000827549">
    <property type="component" value="Chromosome 6"/>
</dbReference>
<dbReference type="EMBL" id="CP086719">
    <property type="protein sequence ID" value="WOO84403.1"/>
    <property type="molecule type" value="Genomic_DNA"/>
</dbReference>
<dbReference type="PANTHER" id="PTHR37450">
    <property type="entry name" value="CIPC PROTEIN"/>
    <property type="match status" value="1"/>
</dbReference>
<dbReference type="PANTHER" id="PTHR37450:SF1">
    <property type="entry name" value="CIPC PROTEIN"/>
    <property type="match status" value="1"/>
</dbReference>
<proteinExistence type="predicted"/>
<keyword evidence="2" id="KW-1185">Reference proteome</keyword>
<name>A0AAF1BT70_9TREE</name>
<organism evidence="1 2">
    <name type="scientific">Vanrija pseudolonga</name>
    <dbReference type="NCBI Taxonomy" id="143232"/>
    <lineage>
        <taxon>Eukaryota</taxon>
        <taxon>Fungi</taxon>
        <taxon>Dikarya</taxon>
        <taxon>Basidiomycota</taxon>
        <taxon>Agaricomycotina</taxon>
        <taxon>Tremellomycetes</taxon>
        <taxon>Trichosporonales</taxon>
        <taxon>Trichosporonaceae</taxon>
        <taxon>Vanrija</taxon>
    </lineage>
</organism>
<accession>A0AAF1BT70</accession>
<dbReference type="InterPro" id="IPR022234">
    <property type="entry name" value="DUF3759"/>
</dbReference>
<dbReference type="AlphaFoldDB" id="A0AAF1BT70"/>